<proteinExistence type="predicted"/>
<organism evidence="1 2">
    <name type="scientific">Parascaris univalens</name>
    <name type="common">Nematode worm</name>
    <dbReference type="NCBI Taxonomy" id="6257"/>
    <lineage>
        <taxon>Eukaryota</taxon>
        <taxon>Metazoa</taxon>
        <taxon>Ecdysozoa</taxon>
        <taxon>Nematoda</taxon>
        <taxon>Chromadorea</taxon>
        <taxon>Rhabditida</taxon>
        <taxon>Spirurina</taxon>
        <taxon>Ascaridomorpha</taxon>
        <taxon>Ascaridoidea</taxon>
        <taxon>Ascarididae</taxon>
        <taxon>Parascaris</taxon>
    </lineage>
</organism>
<protein>
    <submittedName>
        <fullName evidence="2">Uncharacterized protein</fullName>
    </submittedName>
</protein>
<dbReference type="AlphaFoldDB" id="A0A915C0T3"/>
<sequence>YWTGVLLIECLYEDGTKVRFSYKEVADKFHPGMGRLVLVAQ</sequence>
<accession>A0A915C0T3</accession>
<evidence type="ECO:0000313" key="1">
    <source>
        <dbReference type="Proteomes" id="UP000887569"/>
    </source>
</evidence>
<keyword evidence="1" id="KW-1185">Reference proteome</keyword>
<reference evidence="2" key="1">
    <citation type="submission" date="2022-11" db="UniProtKB">
        <authorList>
            <consortium name="WormBaseParasite"/>
        </authorList>
    </citation>
    <scope>IDENTIFICATION</scope>
</reference>
<dbReference type="Proteomes" id="UP000887569">
    <property type="component" value="Unplaced"/>
</dbReference>
<name>A0A915C0T3_PARUN</name>
<dbReference type="WBParaSite" id="PgR075_g035_t01">
    <property type="protein sequence ID" value="PgR075_g035_t01"/>
    <property type="gene ID" value="PgR075_g035"/>
</dbReference>
<evidence type="ECO:0000313" key="2">
    <source>
        <dbReference type="WBParaSite" id="PgR075_g035_t01"/>
    </source>
</evidence>